<protein>
    <submittedName>
        <fullName evidence="2">Uncharacterized protein</fullName>
    </submittedName>
</protein>
<reference evidence="3" key="1">
    <citation type="journal article" date="2014" name="Nat. Genet.">
        <title>Genome of the human hookworm Necator americanus.</title>
        <authorList>
            <person name="Tang Y.T."/>
            <person name="Gao X."/>
            <person name="Rosa B.A."/>
            <person name="Abubucker S."/>
            <person name="Hallsworth-Pepin K."/>
            <person name="Martin J."/>
            <person name="Tyagi R."/>
            <person name="Heizer E."/>
            <person name="Zhang X."/>
            <person name="Bhonagiri-Palsikar V."/>
            <person name="Minx P."/>
            <person name="Warren W.C."/>
            <person name="Wang Q."/>
            <person name="Zhan B."/>
            <person name="Hotez P.J."/>
            <person name="Sternberg P.W."/>
            <person name="Dougall A."/>
            <person name="Gaze S.T."/>
            <person name="Mulvenna J."/>
            <person name="Sotillo J."/>
            <person name="Ranganathan S."/>
            <person name="Rabelo E.M."/>
            <person name="Wilson R.K."/>
            <person name="Felgner P.L."/>
            <person name="Bethony J."/>
            <person name="Hawdon J.M."/>
            <person name="Gasser R.B."/>
            <person name="Loukas A."/>
            <person name="Mitreva M."/>
        </authorList>
    </citation>
    <scope>NUCLEOTIDE SEQUENCE [LARGE SCALE GENOMIC DNA]</scope>
</reference>
<dbReference type="AlphaFoldDB" id="W2TNL4"/>
<dbReference type="Proteomes" id="UP000053676">
    <property type="component" value="Unassembled WGS sequence"/>
</dbReference>
<keyword evidence="3" id="KW-1185">Reference proteome</keyword>
<gene>
    <name evidence="2" type="ORF">NECAME_07827</name>
</gene>
<name>W2TNL4_NECAM</name>
<feature type="region of interest" description="Disordered" evidence="1">
    <location>
        <begin position="41"/>
        <end position="75"/>
    </location>
</feature>
<feature type="compositionally biased region" description="Basic residues" evidence="1">
    <location>
        <begin position="64"/>
        <end position="75"/>
    </location>
</feature>
<accession>W2TNL4</accession>
<dbReference type="EMBL" id="KI658403">
    <property type="protein sequence ID" value="ETN82716.1"/>
    <property type="molecule type" value="Genomic_DNA"/>
</dbReference>
<dbReference type="KEGG" id="nai:NECAME_07827"/>
<organism evidence="2 3">
    <name type="scientific">Necator americanus</name>
    <name type="common">Human hookworm</name>
    <dbReference type="NCBI Taxonomy" id="51031"/>
    <lineage>
        <taxon>Eukaryota</taxon>
        <taxon>Metazoa</taxon>
        <taxon>Ecdysozoa</taxon>
        <taxon>Nematoda</taxon>
        <taxon>Chromadorea</taxon>
        <taxon>Rhabditida</taxon>
        <taxon>Rhabditina</taxon>
        <taxon>Rhabditomorpha</taxon>
        <taxon>Strongyloidea</taxon>
        <taxon>Ancylostomatidae</taxon>
        <taxon>Bunostominae</taxon>
        <taxon>Necator</taxon>
    </lineage>
</organism>
<evidence type="ECO:0000313" key="2">
    <source>
        <dbReference type="EMBL" id="ETN82716.1"/>
    </source>
</evidence>
<sequence>MSRSEQFAGSFPEEHMHEHLITRKIGTEIEIELKNLKCGCPRSKSPSVEETEEVQAVKPERNRPHGPKLKTKCKY</sequence>
<evidence type="ECO:0000256" key="1">
    <source>
        <dbReference type="SAM" id="MobiDB-lite"/>
    </source>
</evidence>
<evidence type="ECO:0000313" key="3">
    <source>
        <dbReference type="Proteomes" id="UP000053676"/>
    </source>
</evidence>
<proteinExistence type="predicted"/>